<protein>
    <submittedName>
        <fullName evidence="1">Uncharacterized protein</fullName>
    </submittedName>
</protein>
<gene>
    <name evidence="1" type="ORF">ACFFLM_08005</name>
</gene>
<evidence type="ECO:0000313" key="1">
    <source>
        <dbReference type="EMBL" id="MFB9991908.1"/>
    </source>
</evidence>
<organism evidence="1 2">
    <name type="scientific">Deinococcus oregonensis</name>
    <dbReference type="NCBI Taxonomy" id="1805970"/>
    <lineage>
        <taxon>Bacteria</taxon>
        <taxon>Thermotogati</taxon>
        <taxon>Deinococcota</taxon>
        <taxon>Deinococci</taxon>
        <taxon>Deinococcales</taxon>
        <taxon>Deinococcaceae</taxon>
        <taxon>Deinococcus</taxon>
    </lineage>
</organism>
<dbReference type="EMBL" id="JBHLYR010000025">
    <property type="protein sequence ID" value="MFB9991908.1"/>
    <property type="molecule type" value="Genomic_DNA"/>
</dbReference>
<sequence length="159" mass="17197">MPDLNQNVSALTVLNHLQQVLSLAEAQSQLNISVMTVEFTAVLQKSVGVGTPAWFIFPKDLLGADLTNVDTQRVTFTVKRSQVAPSLRDVSADLQASITLVADTLRALRGLSGQWERSAKIELKFEVTTEGKLSFIARTGVKSVHTHTLTLEVVPGAAN</sequence>
<dbReference type="RefSeq" id="WP_380007828.1">
    <property type="nucleotide sequence ID" value="NZ_JBHLYR010000025.1"/>
</dbReference>
<keyword evidence="2" id="KW-1185">Reference proteome</keyword>
<accession>A0ABV6AWM0</accession>
<reference evidence="1 2" key="1">
    <citation type="submission" date="2024-09" db="EMBL/GenBank/DDBJ databases">
        <authorList>
            <person name="Sun Q."/>
            <person name="Mori K."/>
        </authorList>
    </citation>
    <scope>NUCLEOTIDE SEQUENCE [LARGE SCALE GENOMIC DNA]</scope>
    <source>
        <strain evidence="1 2">JCM 13503</strain>
    </source>
</reference>
<dbReference type="Proteomes" id="UP001589733">
    <property type="component" value="Unassembled WGS sequence"/>
</dbReference>
<proteinExistence type="predicted"/>
<evidence type="ECO:0000313" key="2">
    <source>
        <dbReference type="Proteomes" id="UP001589733"/>
    </source>
</evidence>
<comment type="caution">
    <text evidence="1">The sequence shown here is derived from an EMBL/GenBank/DDBJ whole genome shotgun (WGS) entry which is preliminary data.</text>
</comment>
<name>A0ABV6AWM0_9DEIO</name>